<dbReference type="EMBL" id="AP024987">
    <property type="protein sequence ID" value="BDA40182.1"/>
    <property type="molecule type" value="Genomic_DNA"/>
</dbReference>
<organism evidence="1 2">
    <name type="scientific">cyanobacterium endosymbiont of Braarudosphaera bigelowii</name>
    <dbReference type="NCBI Taxonomy" id="1285375"/>
    <lineage>
        <taxon>Bacteria</taxon>
        <taxon>Bacillati</taxon>
        <taxon>Cyanobacteriota</taxon>
        <taxon>Cyanophyceae</taxon>
        <taxon>Oscillatoriophycideae</taxon>
        <taxon>Chroococcales</taxon>
        <taxon>Aphanothecaceae</taxon>
        <taxon>Candidatus Atelocyanobacterium</taxon>
        <taxon>Candidatus Atelocyanobacterium thalassae</taxon>
    </lineage>
</organism>
<dbReference type="Proteomes" id="UP001319803">
    <property type="component" value="Chromosome"/>
</dbReference>
<proteinExistence type="predicted"/>
<dbReference type="RefSeq" id="WP_229637124.1">
    <property type="nucleotide sequence ID" value="NZ_AP024987.1"/>
</dbReference>
<accession>A0ABM7U5X4</accession>
<evidence type="ECO:0000313" key="2">
    <source>
        <dbReference type="Proteomes" id="UP001319803"/>
    </source>
</evidence>
<evidence type="ECO:0000313" key="1">
    <source>
        <dbReference type="EMBL" id="BDA40182.1"/>
    </source>
</evidence>
<reference evidence="1 2" key="1">
    <citation type="submission" date="2021-08" db="EMBL/GenBank/DDBJ databases">
        <title>Endosymbiont genome of Braarudosphaera bigelowii.</title>
        <authorList>
            <person name="Suzuki S."/>
            <person name="Ishida K."/>
        </authorList>
    </citation>
    <scope>NUCLEOTIDE SEQUENCE [LARGE SCALE GENOMIC DNA]</scope>
    <source>
        <strain evidence="1">CPSB-1</strain>
    </source>
</reference>
<gene>
    <name evidence="1" type="ORF">CPARK_000102000</name>
</gene>
<protein>
    <submittedName>
        <fullName evidence="1">Uncharacterized protein</fullName>
    </submittedName>
</protein>
<sequence length="175" mass="19036">MISLKHRFNLLKACIGSLVINLYIAPLSVYGNVQSSSNQYSVCINQLKKFSISGEDAATACSDALIPKELSQCVSIIGNISQIDGSDSLRACFQVRRPIDLGNCVVSIHRILPNQTDINSNVDKNLINSLTLLDSCRSSLNPGLYAECVIATVKEVKDITHIKAMSICLTTESIF</sequence>
<keyword evidence="2" id="KW-1185">Reference proteome</keyword>
<name>A0ABM7U5X4_9CHRO</name>